<evidence type="ECO:0000313" key="2">
    <source>
        <dbReference type="EMBL" id="SFW49807.1"/>
    </source>
</evidence>
<dbReference type="PROSITE" id="PS51482">
    <property type="entry name" value="DEGV"/>
    <property type="match status" value="1"/>
</dbReference>
<gene>
    <name evidence="2" type="ORF">SAMN02910280_0039</name>
</gene>
<dbReference type="NCBIfam" id="TIGR00762">
    <property type="entry name" value="DegV"/>
    <property type="match status" value="1"/>
</dbReference>
<reference evidence="2 3" key="1">
    <citation type="submission" date="2016-11" db="EMBL/GenBank/DDBJ databases">
        <authorList>
            <person name="Jaros S."/>
            <person name="Januszkiewicz K."/>
            <person name="Wedrychowicz H."/>
        </authorList>
    </citation>
    <scope>NUCLEOTIDE SEQUENCE [LARGE SCALE GENOMIC DNA]</scope>
    <source>
        <strain evidence="2 3">YL228</strain>
    </source>
</reference>
<organism evidence="2 3">
    <name type="scientific">Ruminococcus flavefaciens</name>
    <dbReference type="NCBI Taxonomy" id="1265"/>
    <lineage>
        <taxon>Bacteria</taxon>
        <taxon>Bacillati</taxon>
        <taxon>Bacillota</taxon>
        <taxon>Clostridia</taxon>
        <taxon>Eubacteriales</taxon>
        <taxon>Oscillospiraceae</taxon>
        <taxon>Ruminococcus</taxon>
    </lineage>
</organism>
<dbReference type="Proteomes" id="UP000183461">
    <property type="component" value="Unassembled WGS sequence"/>
</dbReference>
<dbReference type="Gene3D" id="3.30.1180.10">
    <property type="match status" value="1"/>
</dbReference>
<name>A0A1K1PQ74_RUMFL</name>
<dbReference type="EMBL" id="FPIP01000010">
    <property type="protein sequence ID" value="SFW49807.1"/>
    <property type="molecule type" value="Genomic_DNA"/>
</dbReference>
<dbReference type="RefSeq" id="WP_072301112.1">
    <property type="nucleotide sequence ID" value="NZ_FPIP01000010.1"/>
</dbReference>
<dbReference type="Gene3D" id="3.40.50.10170">
    <property type="match status" value="1"/>
</dbReference>
<dbReference type="AlphaFoldDB" id="A0A1K1PQ74"/>
<dbReference type="PANTHER" id="PTHR33434:SF2">
    <property type="entry name" value="FATTY ACID-BINDING PROTEIN TM_1468"/>
    <property type="match status" value="1"/>
</dbReference>
<dbReference type="InterPro" id="IPR003797">
    <property type="entry name" value="DegV"/>
</dbReference>
<proteinExistence type="predicted"/>
<dbReference type="SUPFAM" id="SSF82549">
    <property type="entry name" value="DAK1/DegV-like"/>
    <property type="match status" value="1"/>
</dbReference>
<keyword evidence="1" id="KW-0446">Lipid-binding</keyword>
<sequence>MRTAVMTDTNSGITIEEGEKHGVYVLPMPVIIDGKDFMEELTLKHEQLYKALNENKDIVSSQPSPASLTEMWDRILADGYDELVYIPMSSGLSGSCNTAKALAGDYEGKVEVIDNHRISITLLDAVYDAKYLANNGKSAAEIKAHLEENAYQNDIYITLHSLKRITKTGRITAAGAAIATVLNLKPILKIQGGKLDAYAKSRGMAAAEAKMLEAVHKDLESKYAGIPKEHLSIGAAGTMETAEEIKRWVDIVKNEFKGYKVTYRPLSCSIASHVGTGTQGVAVGLTTRTLKLESSK</sequence>
<evidence type="ECO:0000313" key="3">
    <source>
        <dbReference type="Proteomes" id="UP000183461"/>
    </source>
</evidence>
<dbReference type="InterPro" id="IPR050270">
    <property type="entry name" value="DegV_domain_contain"/>
</dbReference>
<dbReference type="PANTHER" id="PTHR33434">
    <property type="entry name" value="DEGV DOMAIN-CONTAINING PROTEIN DR_1986-RELATED"/>
    <property type="match status" value="1"/>
</dbReference>
<dbReference type="Pfam" id="PF02645">
    <property type="entry name" value="DegV"/>
    <property type="match status" value="1"/>
</dbReference>
<dbReference type="InterPro" id="IPR043168">
    <property type="entry name" value="DegV_C"/>
</dbReference>
<accession>A0A1K1PQ74</accession>
<dbReference type="GO" id="GO:0008289">
    <property type="term" value="F:lipid binding"/>
    <property type="evidence" value="ECO:0007669"/>
    <property type="project" value="UniProtKB-KW"/>
</dbReference>
<protein>
    <submittedName>
        <fullName evidence="2">EDD domain protein, DegV family</fullName>
    </submittedName>
</protein>
<evidence type="ECO:0000256" key="1">
    <source>
        <dbReference type="ARBA" id="ARBA00023121"/>
    </source>
</evidence>